<dbReference type="EMBL" id="LT559118">
    <property type="protein sequence ID" value="SBP00471.1"/>
    <property type="molecule type" value="Genomic_DNA"/>
</dbReference>
<reference evidence="1" key="1">
    <citation type="submission" date="2016-04" db="EMBL/GenBank/DDBJ databases">
        <authorList>
            <person name="Evans L.H."/>
            <person name="Alamgir A."/>
            <person name="Owens N."/>
            <person name="Weber N.D."/>
            <person name="Virtaneva K."/>
            <person name="Barbian K."/>
            <person name="Babar A."/>
            <person name="Rosenke K."/>
        </authorList>
    </citation>
    <scope>NUCLEOTIDE SEQUENCE</scope>
    <source>
        <strain evidence="1">Nono1</strain>
    </source>
</reference>
<evidence type="ECO:0000313" key="1">
    <source>
        <dbReference type="EMBL" id="SBP00471.1"/>
    </source>
</evidence>
<gene>
    <name evidence="1" type="ORF">BN4615_P9987</name>
</gene>
<organism evidence="1">
    <name type="scientific">Nonomuraea gerenzanensis</name>
    <dbReference type="NCBI Taxonomy" id="93944"/>
    <lineage>
        <taxon>Bacteria</taxon>
        <taxon>Bacillati</taxon>
        <taxon>Actinomycetota</taxon>
        <taxon>Actinomycetes</taxon>
        <taxon>Streptosporangiales</taxon>
        <taxon>Streptosporangiaceae</taxon>
        <taxon>Nonomuraea</taxon>
    </lineage>
</organism>
<dbReference type="AlphaFoldDB" id="A0A1M4ENP7"/>
<protein>
    <submittedName>
        <fullName evidence="1">Uncharacterized protein</fullName>
    </submittedName>
</protein>
<proteinExistence type="predicted"/>
<name>A0A1M4ENP7_9ACTN</name>
<sequence>MAAIGLSGYQIGDDIGVVTTRAPTTAHTGEVIDRASAIIGAEF</sequence>
<accession>A0A1M4ENP7</accession>